<reference evidence="2 3" key="1">
    <citation type="submission" date="2017-05" db="EMBL/GenBank/DDBJ databases">
        <title>Vagococcus spp. assemblies.</title>
        <authorList>
            <person name="Gulvik C.A."/>
        </authorList>
    </citation>
    <scope>NUCLEOTIDE SEQUENCE [LARGE SCALE GENOMIC DNA]</scope>
    <source>
        <strain evidence="2 3">CCUG 51432</strain>
    </source>
</reference>
<feature type="coiled-coil region" evidence="1">
    <location>
        <begin position="39"/>
        <end position="66"/>
    </location>
</feature>
<dbReference type="EMBL" id="NGKA01000024">
    <property type="protein sequence ID" value="RSU09174.1"/>
    <property type="molecule type" value="Genomic_DNA"/>
</dbReference>
<organism evidence="2 3">
    <name type="scientific">Vagococcus elongatus</name>
    <dbReference type="NCBI Taxonomy" id="180344"/>
    <lineage>
        <taxon>Bacteria</taxon>
        <taxon>Bacillati</taxon>
        <taxon>Bacillota</taxon>
        <taxon>Bacilli</taxon>
        <taxon>Lactobacillales</taxon>
        <taxon>Enterococcaceae</taxon>
        <taxon>Vagococcus</taxon>
    </lineage>
</organism>
<evidence type="ECO:0000256" key="1">
    <source>
        <dbReference type="SAM" id="Coils"/>
    </source>
</evidence>
<dbReference type="PANTHER" id="PTHR35792">
    <property type="entry name" value="GENERAL STRESS PROTEIN"/>
    <property type="match status" value="1"/>
</dbReference>
<gene>
    <name evidence="2" type="ORF">CBF29_11945</name>
</gene>
<comment type="caution">
    <text evidence="2">The sequence shown here is derived from an EMBL/GenBank/DDBJ whole genome shotgun (WGS) entry which is preliminary data.</text>
</comment>
<accession>A0A430AMP1</accession>
<proteinExistence type="predicted"/>
<evidence type="ECO:0000313" key="3">
    <source>
        <dbReference type="Proteomes" id="UP000287605"/>
    </source>
</evidence>
<dbReference type="AlphaFoldDB" id="A0A430AMP1"/>
<dbReference type="Proteomes" id="UP000287605">
    <property type="component" value="Unassembled WGS sequence"/>
</dbReference>
<protein>
    <recommendedName>
        <fullName evidence="4">Gas vesicle protein</fullName>
    </recommendedName>
</protein>
<evidence type="ECO:0008006" key="4">
    <source>
        <dbReference type="Google" id="ProtNLM"/>
    </source>
</evidence>
<evidence type="ECO:0000313" key="2">
    <source>
        <dbReference type="EMBL" id="RSU09174.1"/>
    </source>
</evidence>
<dbReference type="RefSeq" id="WP_126809953.1">
    <property type="nucleotide sequence ID" value="NZ_NGKA01000024.1"/>
</dbReference>
<dbReference type="InterPro" id="IPR052928">
    <property type="entry name" value="Desiccation-related_membrane"/>
</dbReference>
<keyword evidence="1" id="KW-0175">Coiled coil</keyword>
<dbReference type="InterPro" id="IPR024623">
    <property type="entry name" value="YtxH"/>
</dbReference>
<keyword evidence="3" id="KW-1185">Reference proteome</keyword>
<dbReference type="Pfam" id="PF12732">
    <property type="entry name" value="YtxH"/>
    <property type="match status" value="1"/>
</dbReference>
<name>A0A430AMP1_9ENTE</name>
<sequence length="114" mass="12861">MLKNFTKGLLVGSVIGGALGLLFAPQSGKKSRQKMIDDVEDTTRLVDELQEGLDNFNRSLGNLKQTAGETLPNFQKEMSQTLRKFQFQAEPRLKEIENTVETLNQHLSTEKDQH</sequence>
<dbReference type="PANTHER" id="PTHR35792:SF1">
    <property type="entry name" value="SLL0268 PROTEIN"/>
    <property type="match status" value="1"/>
</dbReference>
<dbReference type="OrthoDB" id="2139646at2"/>